<accession>A0ABR7W7R0</accession>
<name>A0ABR7W7R0_9ACTN</name>
<keyword evidence="1" id="KW-0812">Transmembrane</keyword>
<dbReference type="EMBL" id="JACWMS010000001">
    <property type="protein sequence ID" value="MBD1318798.1"/>
    <property type="molecule type" value="Genomic_DNA"/>
</dbReference>
<feature type="transmembrane region" description="Helical" evidence="1">
    <location>
        <begin position="165"/>
        <end position="185"/>
    </location>
</feature>
<keyword evidence="1" id="KW-0472">Membrane</keyword>
<organism evidence="2 3">
    <name type="scientific">Gordonia hankookensis</name>
    <dbReference type="NCBI Taxonomy" id="589403"/>
    <lineage>
        <taxon>Bacteria</taxon>
        <taxon>Bacillati</taxon>
        <taxon>Actinomycetota</taxon>
        <taxon>Actinomycetes</taxon>
        <taxon>Mycobacteriales</taxon>
        <taxon>Gordoniaceae</taxon>
        <taxon>Gordonia</taxon>
    </lineage>
</organism>
<sequence>MPNPRSEDRELDDATVDLFGLGSSTVTRGLWAFAVVYTVVTIAAGWHIRSVHSWAGLVAGLMIFAVATLIVQRTGGPRFPISAAISAAVLAVCGLAISLWSLPADSYLQLQTAPPVSAATIVFTLLAVHGRPSFAWAGAVCGTLIAGLWGIAIGFGFVTGAGNTAFCYPVLVLAMLFVLMARPLAERIHVLRERAVAQAATEAATAAAAAERGRQLSQLERRARPILSEIVGGHEFTIGEVADVRLTEAQLRDGIRAPAWESDRVRDAVWQARRRGVSVLLLDDGALSVAPDRDLMHRLCDVLVDELEAVDSGQVTARVLPPGRSLVASIVVNTGPTIRRIEYGVGGEMSEHSPTVPVATSDE</sequence>
<keyword evidence="3" id="KW-1185">Reference proteome</keyword>
<proteinExistence type="predicted"/>
<dbReference type="Proteomes" id="UP000602395">
    <property type="component" value="Unassembled WGS sequence"/>
</dbReference>
<feature type="transmembrane region" description="Helical" evidence="1">
    <location>
        <begin position="30"/>
        <end position="48"/>
    </location>
</feature>
<protein>
    <submittedName>
        <fullName evidence="2">Uncharacterized protein</fullName>
    </submittedName>
</protein>
<reference evidence="2 3" key="1">
    <citation type="submission" date="2020-09" db="EMBL/GenBank/DDBJ databases">
        <title>Novel species in genus Gordonia.</title>
        <authorList>
            <person name="Zhang G."/>
        </authorList>
    </citation>
    <scope>NUCLEOTIDE SEQUENCE [LARGE SCALE GENOMIC DNA]</scope>
    <source>
        <strain evidence="2 3">ON-33</strain>
    </source>
</reference>
<evidence type="ECO:0000256" key="1">
    <source>
        <dbReference type="SAM" id="Phobius"/>
    </source>
</evidence>
<feature type="transmembrane region" description="Helical" evidence="1">
    <location>
        <begin position="135"/>
        <end position="159"/>
    </location>
</feature>
<feature type="transmembrane region" description="Helical" evidence="1">
    <location>
        <begin position="54"/>
        <end position="71"/>
    </location>
</feature>
<keyword evidence="1" id="KW-1133">Transmembrane helix</keyword>
<feature type="transmembrane region" description="Helical" evidence="1">
    <location>
        <begin position="83"/>
        <end position="102"/>
    </location>
</feature>
<comment type="caution">
    <text evidence="2">The sequence shown here is derived from an EMBL/GenBank/DDBJ whole genome shotgun (WGS) entry which is preliminary data.</text>
</comment>
<dbReference type="RefSeq" id="WP_190265822.1">
    <property type="nucleotide sequence ID" value="NZ_BAABAD010000003.1"/>
</dbReference>
<evidence type="ECO:0000313" key="3">
    <source>
        <dbReference type="Proteomes" id="UP000602395"/>
    </source>
</evidence>
<evidence type="ECO:0000313" key="2">
    <source>
        <dbReference type="EMBL" id="MBD1318798.1"/>
    </source>
</evidence>
<gene>
    <name evidence="2" type="ORF">IDF66_04315</name>
</gene>